<keyword evidence="1" id="KW-0472">Membrane</keyword>
<dbReference type="AlphaFoldDB" id="A0A0A9VYF5"/>
<feature type="non-terminal residue" evidence="2">
    <location>
        <position position="1"/>
    </location>
</feature>
<dbReference type="EMBL" id="GBHO01042980">
    <property type="protein sequence ID" value="JAG00624.1"/>
    <property type="molecule type" value="Transcribed_RNA"/>
</dbReference>
<evidence type="ECO:0000256" key="1">
    <source>
        <dbReference type="SAM" id="Phobius"/>
    </source>
</evidence>
<name>A0A0A9VYF5_LYGHE</name>
<gene>
    <name evidence="2" type="primary">cmoB_0</name>
    <name evidence="2" type="ORF">CM83_105891</name>
</gene>
<feature type="transmembrane region" description="Helical" evidence="1">
    <location>
        <begin position="70"/>
        <end position="90"/>
    </location>
</feature>
<reference evidence="2" key="1">
    <citation type="journal article" date="2014" name="PLoS ONE">
        <title>Transcriptome-Based Identification of ABC Transporters in the Western Tarnished Plant Bug Lygus hesperus.</title>
        <authorList>
            <person name="Hull J.J."/>
            <person name="Chaney K."/>
            <person name="Geib S.M."/>
            <person name="Fabrick J.A."/>
            <person name="Brent C.S."/>
            <person name="Walsh D."/>
            <person name="Lavine L.C."/>
        </authorList>
    </citation>
    <scope>NUCLEOTIDE SEQUENCE</scope>
</reference>
<keyword evidence="1" id="KW-0812">Transmembrane</keyword>
<keyword evidence="2" id="KW-0808">Transferase</keyword>
<dbReference type="GO" id="GO:0032259">
    <property type="term" value="P:methylation"/>
    <property type="evidence" value="ECO:0007669"/>
    <property type="project" value="UniProtKB-KW"/>
</dbReference>
<keyword evidence="1" id="KW-1133">Transmembrane helix</keyword>
<feature type="non-terminal residue" evidence="2">
    <location>
        <position position="118"/>
    </location>
</feature>
<proteinExistence type="predicted"/>
<accession>A0A0A9VYF5</accession>
<dbReference type="GO" id="GO:0008168">
    <property type="term" value="F:methyltransferase activity"/>
    <property type="evidence" value="ECO:0007669"/>
    <property type="project" value="UniProtKB-KW"/>
</dbReference>
<protein>
    <submittedName>
        <fullName evidence="2">tRNA (Mo5U34)-methyltransferase</fullName>
    </submittedName>
</protein>
<evidence type="ECO:0000313" key="2">
    <source>
        <dbReference type="EMBL" id="JAG00624.1"/>
    </source>
</evidence>
<organism evidence="2">
    <name type="scientific">Lygus hesperus</name>
    <name type="common">Western plant bug</name>
    <dbReference type="NCBI Taxonomy" id="30085"/>
    <lineage>
        <taxon>Eukaryota</taxon>
        <taxon>Metazoa</taxon>
        <taxon>Ecdysozoa</taxon>
        <taxon>Arthropoda</taxon>
        <taxon>Hexapoda</taxon>
        <taxon>Insecta</taxon>
        <taxon>Pterygota</taxon>
        <taxon>Neoptera</taxon>
        <taxon>Paraneoptera</taxon>
        <taxon>Hemiptera</taxon>
        <taxon>Heteroptera</taxon>
        <taxon>Panheteroptera</taxon>
        <taxon>Cimicomorpha</taxon>
        <taxon>Miridae</taxon>
        <taxon>Mirini</taxon>
        <taxon>Lygus</taxon>
    </lineage>
</organism>
<sequence length="118" mass="13666">LFVGFIIMQILDMIIKDYDFSIFSEKLSVNLTCLESIIKMGFYCFRRSSLLELLPLYRYPGDVTHMPVNVFVYIFEFFIMIYCATLLYNVNCFFSSLALTASAQFELLSDNIASIESN</sequence>
<keyword evidence="2" id="KW-0489">Methyltransferase</keyword>
<reference evidence="2" key="2">
    <citation type="submission" date="2014-07" db="EMBL/GenBank/DDBJ databases">
        <authorList>
            <person name="Hull J."/>
        </authorList>
    </citation>
    <scope>NUCLEOTIDE SEQUENCE</scope>
</reference>